<feature type="region of interest" description="Disordered" evidence="3">
    <location>
        <begin position="207"/>
        <end position="233"/>
    </location>
</feature>
<name>A0ABV6C624_9ACTN</name>
<dbReference type="PANTHER" id="PTHR43477:SF1">
    <property type="entry name" value="DIHYDROANTICAPSIN 7-DEHYDROGENASE"/>
    <property type="match status" value="1"/>
</dbReference>
<dbReference type="PANTHER" id="PTHR43477">
    <property type="entry name" value="DIHYDROANTICAPSIN 7-DEHYDROGENASE"/>
    <property type="match status" value="1"/>
</dbReference>
<sequence length="233" mass="23675">GRLLGVDRDREGLARLRDELGAAVMVADVAEEGSWPALRAAAERAGGLGLVHLNAGVACGVEDLAALPVDQYRRVLGVNLDQVVFGLGALGPLLAAQGGGAVVATASLAGLVPLPGDPIYTATKHAVVGLVRAVAPSMAERGVRVHAVCPGMVDTPLLGPEVRRMLAEAHFPLIDARAVAEAVVRVAAADAVGQAVVVQAGRPPIPFRFRRPPGPRTPGAEGAVPPGRLGDPG</sequence>
<proteinExistence type="inferred from homology"/>
<dbReference type="SUPFAM" id="SSF51735">
    <property type="entry name" value="NAD(P)-binding Rossmann-fold domains"/>
    <property type="match status" value="1"/>
</dbReference>
<dbReference type="GO" id="GO:0016491">
    <property type="term" value="F:oxidoreductase activity"/>
    <property type="evidence" value="ECO:0007669"/>
    <property type="project" value="UniProtKB-KW"/>
</dbReference>
<dbReference type="CDD" id="cd05233">
    <property type="entry name" value="SDR_c"/>
    <property type="match status" value="1"/>
</dbReference>
<evidence type="ECO:0000313" key="5">
    <source>
        <dbReference type="Proteomes" id="UP001589788"/>
    </source>
</evidence>
<dbReference type="PROSITE" id="PS00061">
    <property type="entry name" value="ADH_SHORT"/>
    <property type="match status" value="1"/>
</dbReference>
<protein>
    <submittedName>
        <fullName evidence="4">SDR family oxidoreductase</fullName>
        <ecNumber evidence="4">1.-.-.-</ecNumber>
    </submittedName>
</protein>
<dbReference type="EMBL" id="JBHLYQ010000290">
    <property type="protein sequence ID" value="MFC0083152.1"/>
    <property type="molecule type" value="Genomic_DNA"/>
</dbReference>
<dbReference type="EC" id="1.-.-.-" evidence="4"/>
<evidence type="ECO:0000256" key="1">
    <source>
        <dbReference type="ARBA" id="ARBA00006484"/>
    </source>
</evidence>
<reference evidence="4 5" key="1">
    <citation type="submission" date="2024-09" db="EMBL/GenBank/DDBJ databases">
        <authorList>
            <person name="Sun Q."/>
            <person name="Mori K."/>
        </authorList>
    </citation>
    <scope>NUCLEOTIDE SEQUENCE [LARGE SCALE GENOMIC DNA]</scope>
    <source>
        <strain evidence="4 5">JCM 15389</strain>
    </source>
</reference>
<dbReference type="InterPro" id="IPR002347">
    <property type="entry name" value="SDR_fam"/>
</dbReference>
<keyword evidence="5" id="KW-1185">Reference proteome</keyword>
<dbReference type="Pfam" id="PF00106">
    <property type="entry name" value="adh_short"/>
    <property type="match status" value="1"/>
</dbReference>
<accession>A0ABV6C624</accession>
<gene>
    <name evidence="4" type="ORF">ACFFRE_13540</name>
</gene>
<evidence type="ECO:0000256" key="3">
    <source>
        <dbReference type="SAM" id="MobiDB-lite"/>
    </source>
</evidence>
<feature type="non-terminal residue" evidence="4">
    <location>
        <position position="1"/>
    </location>
</feature>
<evidence type="ECO:0000256" key="2">
    <source>
        <dbReference type="ARBA" id="ARBA00023002"/>
    </source>
</evidence>
<dbReference type="InterPro" id="IPR051122">
    <property type="entry name" value="SDR_DHRS6-like"/>
</dbReference>
<dbReference type="PRINTS" id="PR00081">
    <property type="entry name" value="GDHRDH"/>
</dbReference>
<comment type="similarity">
    <text evidence="1">Belongs to the short-chain dehydrogenases/reductases (SDR) family.</text>
</comment>
<keyword evidence="2 4" id="KW-0560">Oxidoreductase</keyword>
<dbReference type="Proteomes" id="UP001589788">
    <property type="component" value="Unassembled WGS sequence"/>
</dbReference>
<dbReference type="InterPro" id="IPR036291">
    <property type="entry name" value="NAD(P)-bd_dom_sf"/>
</dbReference>
<dbReference type="InterPro" id="IPR020904">
    <property type="entry name" value="Sc_DH/Rdtase_CS"/>
</dbReference>
<organism evidence="4 5">
    <name type="scientific">Aciditerrimonas ferrireducens</name>
    <dbReference type="NCBI Taxonomy" id="667306"/>
    <lineage>
        <taxon>Bacteria</taxon>
        <taxon>Bacillati</taxon>
        <taxon>Actinomycetota</taxon>
        <taxon>Acidimicrobiia</taxon>
        <taxon>Acidimicrobiales</taxon>
        <taxon>Acidimicrobiaceae</taxon>
        <taxon>Aciditerrimonas</taxon>
    </lineage>
</organism>
<comment type="caution">
    <text evidence="4">The sequence shown here is derived from an EMBL/GenBank/DDBJ whole genome shotgun (WGS) entry which is preliminary data.</text>
</comment>
<dbReference type="RefSeq" id="WP_377790897.1">
    <property type="nucleotide sequence ID" value="NZ_JBHLYQ010000290.1"/>
</dbReference>
<evidence type="ECO:0000313" key="4">
    <source>
        <dbReference type="EMBL" id="MFC0083152.1"/>
    </source>
</evidence>
<dbReference type="Gene3D" id="3.40.50.720">
    <property type="entry name" value="NAD(P)-binding Rossmann-like Domain"/>
    <property type="match status" value="1"/>
</dbReference>